<accession>A0A6M7TG82</accession>
<organism evidence="1 2">
    <name type="scientific">Mesorhizobium jarvisii</name>
    <dbReference type="NCBI Taxonomy" id="1777867"/>
    <lineage>
        <taxon>Bacteria</taxon>
        <taxon>Pseudomonadati</taxon>
        <taxon>Pseudomonadota</taxon>
        <taxon>Alphaproteobacteria</taxon>
        <taxon>Hyphomicrobiales</taxon>
        <taxon>Phyllobacteriaceae</taxon>
        <taxon>Mesorhizobium</taxon>
    </lineage>
</organism>
<reference evidence="1 2" key="1">
    <citation type="submission" date="2018-09" db="EMBL/GenBank/DDBJ databases">
        <title>Mesorhizobium carmichaelinearum sp. nov. isolated from Carmichaelinea spp. root nodules in New Zealand.</title>
        <authorList>
            <person name="De Meyer S.E."/>
        </authorList>
    </citation>
    <scope>NUCLEOTIDE SEQUENCE [LARGE SCALE GENOMIC DNA]</scope>
    <source>
        <strain evidence="1 2">LMG 28313</strain>
    </source>
</reference>
<dbReference type="AlphaFoldDB" id="A0A6M7TG82"/>
<comment type="caution">
    <text evidence="1">The sequence shown here is derived from an EMBL/GenBank/DDBJ whole genome shotgun (WGS) entry which is preliminary data.</text>
</comment>
<sequence>MHRTCLYISHVYNITLPVTDKFQDRKLLLNVGAKGLARRPRSAFSLAARRGLAAIPAGGLDLVEQRVDMGTSISRQSWQQPSPGAAARR</sequence>
<protein>
    <submittedName>
        <fullName evidence="1">Uncharacterized protein</fullName>
    </submittedName>
</protein>
<gene>
    <name evidence="1" type="ORF">D3242_31205</name>
</gene>
<dbReference type="EMBL" id="QZXA01000019">
    <property type="protein sequence ID" value="RJT28658.1"/>
    <property type="molecule type" value="Genomic_DNA"/>
</dbReference>
<dbReference type="Proteomes" id="UP000275530">
    <property type="component" value="Unassembled WGS sequence"/>
</dbReference>
<evidence type="ECO:0000313" key="2">
    <source>
        <dbReference type="Proteomes" id="UP000275530"/>
    </source>
</evidence>
<evidence type="ECO:0000313" key="1">
    <source>
        <dbReference type="EMBL" id="RJT28658.1"/>
    </source>
</evidence>
<proteinExistence type="predicted"/>
<name>A0A6M7TG82_9HYPH</name>
<keyword evidence="2" id="KW-1185">Reference proteome</keyword>